<proteinExistence type="predicted"/>
<evidence type="ECO:0000313" key="2">
    <source>
        <dbReference type="EMBL" id="KAF7188497.1"/>
    </source>
</evidence>
<name>A0A8H6RDI6_9PEZI</name>
<accession>A0A8H6RDI6</accession>
<dbReference type="EMBL" id="JABCIY010000209">
    <property type="protein sequence ID" value="KAF7188497.1"/>
    <property type="molecule type" value="Genomic_DNA"/>
</dbReference>
<reference evidence="2" key="1">
    <citation type="submission" date="2020-04" db="EMBL/GenBank/DDBJ databases">
        <title>Draft genome resource of the tomato pathogen Pseudocercospora fuligena.</title>
        <authorList>
            <person name="Zaccaron A."/>
        </authorList>
    </citation>
    <scope>NUCLEOTIDE SEQUENCE</scope>
    <source>
        <strain evidence="2">PF001</strain>
    </source>
</reference>
<gene>
    <name evidence="2" type="ORF">HII31_10159</name>
</gene>
<feature type="region of interest" description="Disordered" evidence="1">
    <location>
        <begin position="1"/>
        <end position="20"/>
    </location>
</feature>
<evidence type="ECO:0000313" key="3">
    <source>
        <dbReference type="Proteomes" id="UP000660729"/>
    </source>
</evidence>
<dbReference type="AlphaFoldDB" id="A0A8H6RDI6"/>
<protein>
    <submittedName>
        <fullName evidence="2">Uncharacterized protein</fullName>
    </submittedName>
</protein>
<sequence length="104" mass="11760">MSAKSISTRHDPAQEGPAEADLNAREVYTRLRVIFYHLELDGVSHLNDEILDMVVRKAAAICRKDNESELLRVMSAIEKREGDSALYALLKKYITDYCRSCAPC</sequence>
<keyword evidence="3" id="KW-1185">Reference proteome</keyword>
<dbReference type="Proteomes" id="UP000660729">
    <property type="component" value="Unassembled WGS sequence"/>
</dbReference>
<comment type="caution">
    <text evidence="2">The sequence shown here is derived from an EMBL/GenBank/DDBJ whole genome shotgun (WGS) entry which is preliminary data.</text>
</comment>
<organism evidence="2 3">
    <name type="scientific">Pseudocercospora fuligena</name>
    <dbReference type="NCBI Taxonomy" id="685502"/>
    <lineage>
        <taxon>Eukaryota</taxon>
        <taxon>Fungi</taxon>
        <taxon>Dikarya</taxon>
        <taxon>Ascomycota</taxon>
        <taxon>Pezizomycotina</taxon>
        <taxon>Dothideomycetes</taxon>
        <taxon>Dothideomycetidae</taxon>
        <taxon>Mycosphaerellales</taxon>
        <taxon>Mycosphaerellaceae</taxon>
        <taxon>Pseudocercospora</taxon>
    </lineage>
</organism>
<evidence type="ECO:0000256" key="1">
    <source>
        <dbReference type="SAM" id="MobiDB-lite"/>
    </source>
</evidence>